<dbReference type="GO" id="GO:0000160">
    <property type="term" value="P:phosphorelay signal transduction system"/>
    <property type="evidence" value="ECO:0007669"/>
    <property type="project" value="InterPro"/>
</dbReference>
<evidence type="ECO:0000256" key="3">
    <source>
        <dbReference type="ARBA" id="ARBA00022840"/>
    </source>
</evidence>
<evidence type="ECO:0000256" key="4">
    <source>
        <dbReference type="ARBA" id="ARBA00023015"/>
    </source>
</evidence>
<reference evidence="12" key="1">
    <citation type="submission" date="2016-06" db="EMBL/GenBank/DDBJ databases">
        <authorList>
            <person name="Varghese N."/>
            <person name="Submissions Spin"/>
        </authorList>
    </citation>
    <scope>NUCLEOTIDE SEQUENCE [LARGE SCALE GENOMIC DNA]</scope>
    <source>
        <strain evidence="12">DSM 43909</strain>
    </source>
</reference>
<sequence length="692" mass="74675">MRVDIGLLGTLLISCNSSTVSIDAPKPRSLLSLLAAEANQPVSVDTLVEELWDGRPPKSAIANIRTYVAGLRLALGGKCFTSLRATNSGYILDLPSENSETAIFRELTGRARVARSAEGHAEGLRWSERALSVWRGRPMADVPRGVHLNRHADQLEEEWAAVVEEAAEDQLVLGKYSEAVRPLRQLVSDRPWRERAQARLVLALYGCGDVSGALEAYSRATRHLRVELGVDPGPELVDAHRLVLNREPMPPPPVHERPAIEVRTVPSAATPRELPALPHGLVGRGMEMAALLSAAQMEPSPGRARVLTLCGEAGVGKSALAIEVAHRLAALFPDGQLYLDLRTLDRDGTGAASSQAIARRLLCGLGHTPAQIPRQAGEAEKAFRAAVEDRRVIVVVDNVTNAGQIAPLVPASSTCLLLLSSNAFLPVLGAGRTIRLAPLSDSAAERMLIELVGDRRAEREPRAVERIVHACGHLPLALRVAGFRIACSPQRSLTDFADEFADEGSRLDLLEFGGISVRSSLSIAHRQLRGDQSAVDEAATRMLHSLAWLDTPSLSMDALRAWAGSSRPQDLVDRLAELHLLIPAEADTVRFPTLMRLYCRHLDAALPAGFSRHVYSAALRSRGIPTEVSPSAAKFGKQIRYAERGGIPYVFFPGAEGDEVKDIRSGEQVAAAVGEWPPPRADLKPLVGPAHP</sequence>
<proteinExistence type="inferred from homology"/>
<dbReference type="CDD" id="cd15831">
    <property type="entry name" value="BTAD"/>
    <property type="match status" value="1"/>
</dbReference>
<dbReference type="SMART" id="SM00382">
    <property type="entry name" value="AAA"/>
    <property type="match status" value="1"/>
</dbReference>
<dbReference type="InterPro" id="IPR036621">
    <property type="entry name" value="Anticodon-bd_dom_sf"/>
</dbReference>
<dbReference type="PRINTS" id="PR00364">
    <property type="entry name" value="DISEASERSIST"/>
</dbReference>
<dbReference type="Gene3D" id="3.40.50.300">
    <property type="entry name" value="P-loop containing nucleotide triphosphate hydrolases"/>
    <property type="match status" value="1"/>
</dbReference>
<dbReference type="PANTHER" id="PTHR35807:SF1">
    <property type="entry name" value="TRANSCRIPTIONAL REGULATOR REDD"/>
    <property type="match status" value="1"/>
</dbReference>
<protein>
    <submittedName>
        <fullName evidence="11">DNA-binding transcriptional activator of the SARP family</fullName>
    </submittedName>
</protein>
<keyword evidence="2" id="KW-0963">Cytoplasm</keyword>
<evidence type="ECO:0000313" key="11">
    <source>
        <dbReference type="EMBL" id="SCF26601.1"/>
    </source>
</evidence>
<evidence type="ECO:0000256" key="5">
    <source>
        <dbReference type="ARBA" id="ARBA00023125"/>
    </source>
</evidence>
<dbReference type="SMART" id="SM00862">
    <property type="entry name" value="Trans_reg_C"/>
    <property type="match status" value="1"/>
</dbReference>
<dbReference type="GO" id="GO:0006418">
    <property type="term" value="P:tRNA aminoacylation for protein translation"/>
    <property type="evidence" value="ECO:0007669"/>
    <property type="project" value="UniProtKB-ARBA"/>
</dbReference>
<dbReference type="SUPFAM" id="SSF52540">
    <property type="entry name" value="P-loop containing nucleoside triphosphate hydrolases"/>
    <property type="match status" value="1"/>
</dbReference>
<evidence type="ECO:0000256" key="7">
    <source>
        <dbReference type="ARBA" id="ARBA00023163"/>
    </source>
</evidence>
<dbReference type="Gene3D" id="1.10.10.10">
    <property type="entry name" value="Winged helix-like DNA-binding domain superfamily/Winged helix DNA-binding domain"/>
    <property type="match status" value="1"/>
</dbReference>
<dbReference type="SMART" id="SM01043">
    <property type="entry name" value="BTAD"/>
    <property type="match status" value="1"/>
</dbReference>
<dbReference type="GO" id="GO:0005524">
    <property type="term" value="F:ATP binding"/>
    <property type="evidence" value="ECO:0007669"/>
    <property type="project" value="UniProtKB-KW"/>
</dbReference>
<keyword evidence="6" id="KW-0436">Ligase</keyword>
<dbReference type="InterPro" id="IPR003593">
    <property type="entry name" value="AAA+_ATPase"/>
</dbReference>
<feature type="domain" description="AAA+ ATPase" evidence="8">
    <location>
        <begin position="303"/>
        <end position="454"/>
    </location>
</feature>
<dbReference type="InterPro" id="IPR027417">
    <property type="entry name" value="P-loop_NTPase"/>
</dbReference>
<dbReference type="InterPro" id="IPR001867">
    <property type="entry name" value="OmpR/PhoB-type_DNA-bd"/>
</dbReference>
<dbReference type="InterPro" id="IPR036388">
    <property type="entry name" value="WH-like_DNA-bd_sf"/>
</dbReference>
<feature type="domain" description="Bacterial transcriptional activator" evidence="10">
    <location>
        <begin position="101"/>
        <end position="244"/>
    </location>
</feature>
<dbReference type="SUPFAM" id="SSF48452">
    <property type="entry name" value="TPR-like"/>
    <property type="match status" value="1"/>
</dbReference>
<evidence type="ECO:0000256" key="2">
    <source>
        <dbReference type="ARBA" id="ARBA00022490"/>
    </source>
</evidence>
<evidence type="ECO:0000259" key="10">
    <source>
        <dbReference type="SMART" id="SM01043"/>
    </source>
</evidence>
<comment type="similarity">
    <text evidence="1">Belongs to the AfsR/DnrI/RedD regulatory family.</text>
</comment>
<dbReference type="InterPro" id="IPR005158">
    <property type="entry name" value="BTAD"/>
</dbReference>
<dbReference type="InterPro" id="IPR051677">
    <property type="entry name" value="AfsR-DnrI-RedD_regulator"/>
</dbReference>
<dbReference type="InterPro" id="IPR011990">
    <property type="entry name" value="TPR-like_helical_dom_sf"/>
</dbReference>
<dbReference type="PROSITE" id="PS51257">
    <property type="entry name" value="PROKAR_LIPOPROTEIN"/>
    <property type="match status" value="1"/>
</dbReference>
<keyword evidence="5 11" id="KW-0238">DNA-binding</keyword>
<gene>
    <name evidence="11" type="ORF">GA0074695_4960</name>
</gene>
<dbReference type="Pfam" id="PF03129">
    <property type="entry name" value="HGTP_anticodon"/>
    <property type="match status" value="1"/>
</dbReference>
<dbReference type="PANTHER" id="PTHR35807">
    <property type="entry name" value="TRANSCRIPTIONAL REGULATOR REDD-RELATED"/>
    <property type="match status" value="1"/>
</dbReference>
<dbReference type="Proteomes" id="UP000198242">
    <property type="component" value="Chromosome I"/>
</dbReference>
<dbReference type="InterPro" id="IPR016032">
    <property type="entry name" value="Sig_transdc_resp-reg_C-effctor"/>
</dbReference>
<keyword evidence="4" id="KW-0805">Transcription regulation</keyword>
<dbReference type="InterPro" id="IPR004154">
    <property type="entry name" value="Anticodon-bd"/>
</dbReference>
<dbReference type="Gene3D" id="1.25.40.10">
    <property type="entry name" value="Tetratricopeptide repeat domain"/>
    <property type="match status" value="1"/>
</dbReference>
<evidence type="ECO:0000259" key="9">
    <source>
        <dbReference type="SMART" id="SM00862"/>
    </source>
</evidence>
<dbReference type="GO" id="GO:0003677">
    <property type="term" value="F:DNA binding"/>
    <property type="evidence" value="ECO:0007669"/>
    <property type="project" value="UniProtKB-KW"/>
</dbReference>
<dbReference type="SUPFAM" id="SSF46894">
    <property type="entry name" value="C-terminal effector domain of the bipartite response regulators"/>
    <property type="match status" value="1"/>
</dbReference>
<dbReference type="Pfam" id="PF03704">
    <property type="entry name" value="BTAD"/>
    <property type="match status" value="1"/>
</dbReference>
<keyword evidence="6" id="KW-0030">Aminoacyl-tRNA synthetase</keyword>
<dbReference type="SUPFAM" id="SSF52954">
    <property type="entry name" value="Class II aaRS ABD-related"/>
    <property type="match status" value="1"/>
</dbReference>
<dbReference type="AlphaFoldDB" id="A0A1C4Z202"/>
<accession>A0A1C4Z202</accession>
<keyword evidence="3" id="KW-0547">Nucleotide-binding</keyword>
<keyword evidence="3" id="KW-0067">ATP-binding</keyword>
<evidence type="ECO:0000256" key="1">
    <source>
        <dbReference type="ARBA" id="ARBA00005820"/>
    </source>
</evidence>
<dbReference type="EMBL" id="LT607411">
    <property type="protein sequence ID" value="SCF26601.1"/>
    <property type="molecule type" value="Genomic_DNA"/>
</dbReference>
<feature type="domain" description="OmpR/PhoB-type" evidence="9">
    <location>
        <begin position="17"/>
        <end position="92"/>
    </location>
</feature>
<keyword evidence="12" id="KW-1185">Reference proteome</keyword>
<keyword evidence="7" id="KW-0804">Transcription</keyword>
<dbReference type="OrthoDB" id="7628974at2"/>
<evidence type="ECO:0000256" key="6">
    <source>
        <dbReference type="ARBA" id="ARBA00023146"/>
    </source>
</evidence>
<dbReference type="GO" id="GO:0004812">
    <property type="term" value="F:aminoacyl-tRNA ligase activity"/>
    <property type="evidence" value="ECO:0007669"/>
    <property type="project" value="UniProtKB-KW"/>
</dbReference>
<evidence type="ECO:0000313" key="12">
    <source>
        <dbReference type="Proteomes" id="UP000198242"/>
    </source>
</evidence>
<organism evidence="11 12">
    <name type="scientific">Micromonospora viridifaciens</name>
    <dbReference type="NCBI Taxonomy" id="1881"/>
    <lineage>
        <taxon>Bacteria</taxon>
        <taxon>Bacillati</taxon>
        <taxon>Actinomycetota</taxon>
        <taxon>Actinomycetes</taxon>
        <taxon>Micromonosporales</taxon>
        <taxon>Micromonosporaceae</taxon>
        <taxon>Micromonospora</taxon>
    </lineage>
</organism>
<name>A0A1C4Z202_MICVI</name>
<evidence type="ECO:0000259" key="8">
    <source>
        <dbReference type="SMART" id="SM00382"/>
    </source>
</evidence>
<dbReference type="GO" id="GO:0006355">
    <property type="term" value="P:regulation of DNA-templated transcription"/>
    <property type="evidence" value="ECO:0007669"/>
    <property type="project" value="InterPro"/>
</dbReference>
<dbReference type="Gene3D" id="3.40.50.800">
    <property type="entry name" value="Anticodon-binding domain"/>
    <property type="match status" value="1"/>
</dbReference>